<protein>
    <submittedName>
        <fullName evidence="2">Uncharacterized protein</fullName>
    </submittedName>
</protein>
<comment type="caution">
    <text evidence="2">The sequence shown here is derived from an EMBL/GenBank/DDBJ whole genome shotgun (WGS) entry which is preliminary data.</text>
</comment>
<feature type="region of interest" description="Disordered" evidence="1">
    <location>
        <begin position="54"/>
        <end position="91"/>
    </location>
</feature>
<evidence type="ECO:0000313" key="2">
    <source>
        <dbReference type="EMBL" id="MEF3111801.1"/>
    </source>
</evidence>
<sequence>MSARDQAEAAKKANELTEKAQQEQVQPYVVADIRERVPGSQLVVFSIENTGPTMARDVKVSVDPPLRSTLGEESDQKSRRSTESEPPNGAS</sequence>
<organism evidence="2 3">
    <name type="scientific">Streptomyces chrestomyceticus</name>
    <dbReference type="NCBI Taxonomy" id="68185"/>
    <lineage>
        <taxon>Bacteria</taxon>
        <taxon>Bacillati</taxon>
        <taxon>Actinomycetota</taxon>
        <taxon>Actinomycetes</taxon>
        <taxon>Kitasatosporales</taxon>
        <taxon>Streptomycetaceae</taxon>
        <taxon>Streptomyces</taxon>
    </lineage>
</organism>
<dbReference type="RefSeq" id="WP_331784974.1">
    <property type="nucleotide sequence ID" value="NZ_JAVFKM010000001.1"/>
</dbReference>
<dbReference type="EMBL" id="JAVFKM010000001">
    <property type="protein sequence ID" value="MEF3111801.1"/>
    <property type="molecule type" value="Genomic_DNA"/>
</dbReference>
<feature type="compositionally biased region" description="Basic and acidic residues" evidence="1">
    <location>
        <begin position="74"/>
        <end position="83"/>
    </location>
</feature>
<name>A0ABU7WKJ9_9ACTN</name>
<feature type="region of interest" description="Disordered" evidence="1">
    <location>
        <begin position="1"/>
        <end position="24"/>
    </location>
</feature>
<keyword evidence="3" id="KW-1185">Reference proteome</keyword>
<dbReference type="Proteomes" id="UP001348265">
    <property type="component" value="Unassembled WGS sequence"/>
</dbReference>
<feature type="compositionally biased region" description="Basic and acidic residues" evidence="1">
    <location>
        <begin position="1"/>
        <end position="21"/>
    </location>
</feature>
<evidence type="ECO:0000313" key="3">
    <source>
        <dbReference type="Proteomes" id="UP001348265"/>
    </source>
</evidence>
<gene>
    <name evidence="2" type="ORF">RB636_01070</name>
</gene>
<evidence type="ECO:0000256" key="1">
    <source>
        <dbReference type="SAM" id="MobiDB-lite"/>
    </source>
</evidence>
<accession>A0ABU7WKJ9</accession>
<reference evidence="2 3" key="1">
    <citation type="submission" date="2023-08" db="EMBL/GenBank/DDBJ databases">
        <authorList>
            <person name="Sharma P."/>
            <person name="Verma V."/>
            <person name="Mohan M.K."/>
            <person name="Dubey A.K."/>
        </authorList>
    </citation>
    <scope>NUCLEOTIDE SEQUENCE [LARGE SCALE GENOMIC DNA]</scope>
    <source>
        <strain evidence="2 3">ADP4</strain>
    </source>
</reference>
<proteinExistence type="predicted"/>